<comment type="caution">
    <text evidence="3">The sequence shown here is derived from an EMBL/GenBank/DDBJ whole genome shotgun (WGS) entry which is preliminary data.</text>
</comment>
<feature type="domain" description="Serine aminopeptidase S33" evidence="2">
    <location>
        <begin position="83"/>
        <end position="191"/>
    </location>
</feature>
<dbReference type="Gene3D" id="3.40.50.1820">
    <property type="entry name" value="alpha/beta hydrolase"/>
    <property type="match status" value="1"/>
</dbReference>
<keyword evidence="1" id="KW-1133">Transmembrane helix</keyword>
<evidence type="ECO:0000313" key="4">
    <source>
        <dbReference type="Proteomes" id="UP000326903"/>
    </source>
</evidence>
<feature type="transmembrane region" description="Helical" evidence="1">
    <location>
        <begin position="20"/>
        <end position="36"/>
    </location>
</feature>
<evidence type="ECO:0000256" key="1">
    <source>
        <dbReference type="SAM" id="Phobius"/>
    </source>
</evidence>
<name>A0A5J5ILI9_9BACT</name>
<proteinExistence type="predicted"/>
<dbReference type="InterPro" id="IPR022742">
    <property type="entry name" value="Hydrolase_4"/>
</dbReference>
<dbReference type="Pfam" id="PF12146">
    <property type="entry name" value="Hydrolase_4"/>
    <property type="match status" value="1"/>
</dbReference>
<evidence type="ECO:0000259" key="2">
    <source>
        <dbReference type="Pfam" id="PF12146"/>
    </source>
</evidence>
<dbReference type="AlphaFoldDB" id="A0A5J5ILI9"/>
<dbReference type="InterPro" id="IPR029058">
    <property type="entry name" value="AB_hydrolase_fold"/>
</dbReference>
<dbReference type="Proteomes" id="UP000326903">
    <property type="component" value="Unassembled WGS sequence"/>
</dbReference>
<dbReference type="PANTHER" id="PTHR12277:SF81">
    <property type="entry name" value="PROTEIN ABHD13"/>
    <property type="match status" value="1"/>
</dbReference>
<protein>
    <submittedName>
        <fullName evidence="3">Lysophospholipase</fullName>
    </submittedName>
</protein>
<keyword evidence="1" id="KW-0812">Transmembrane</keyword>
<accession>A0A5J5ILI9</accession>
<dbReference type="SUPFAM" id="SSF53474">
    <property type="entry name" value="alpha/beta-Hydrolases"/>
    <property type="match status" value="1"/>
</dbReference>
<keyword evidence="1" id="KW-0472">Membrane</keyword>
<organism evidence="3 4">
    <name type="scientific">Ginsengibacter hankyongi</name>
    <dbReference type="NCBI Taxonomy" id="2607284"/>
    <lineage>
        <taxon>Bacteria</taxon>
        <taxon>Pseudomonadati</taxon>
        <taxon>Bacteroidota</taxon>
        <taxon>Chitinophagia</taxon>
        <taxon>Chitinophagales</taxon>
        <taxon>Chitinophagaceae</taxon>
        <taxon>Ginsengibacter</taxon>
    </lineage>
</organism>
<dbReference type="PANTHER" id="PTHR12277">
    <property type="entry name" value="ALPHA/BETA HYDROLASE DOMAIN-CONTAINING PROTEIN"/>
    <property type="match status" value="1"/>
</dbReference>
<evidence type="ECO:0000313" key="3">
    <source>
        <dbReference type="EMBL" id="KAA9041408.1"/>
    </source>
</evidence>
<dbReference type="EMBL" id="VYQF01000001">
    <property type="protein sequence ID" value="KAA9041408.1"/>
    <property type="molecule type" value="Genomic_DNA"/>
</dbReference>
<sequence>MKKDKVTRSRKQKIIRWTKIGIFIYGVTGIALYYFQEKLLLHPTPLSFDYQFKFNVPFKEVNIPLNATDNLNLVQFLPNDSTRKGVVLYFHGNLENINHYAQYAINFTKHGYEVWMTDYPGYGKTTGKFTEPNVYMQAREVYKLANTKFGKDSIIVYGKSLGSGIASWLASRKPCKRLILETPYYSIPDLFSHYAPIYPVESLSKFKFPTGEYLKDVKIPITIFHGTDDWIIPYRYAAKLKKILKPGDEFITIHKGSHNDLNEFPLFHEKLDSLFSL</sequence>
<dbReference type="RefSeq" id="WP_150413528.1">
    <property type="nucleotide sequence ID" value="NZ_VYQF01000001.1"/>
</dbReference>
<keyword evidence="4" id="KW-1185">Reference proteome</keyword>
<gene>
    <name evidence="3" type="ORF">FW778_05120</name>
</gene>
<reference evidence="3 4" key="1">
    <citation type="submission" date="2019-09" db="EMBL/GenBank/DDBJ databases">
        <title>Draft genome sequence of Ginsengibacter sp. BR5-29.</title>
        <authorList>
            <person name="Im W.-T."/>
        </authorList>
    </citation>
    <scope>NUCLEOTIDE SEQUENCE [LARGE SCALE GENOMIC DNA]</scope>
    <source>
        <strain evidence="3 4">BR5-29</strain>
    </source>
</reference>